<sequence>MDHVLSSLSGAERFSQKISDLLIIKKSNHTLHNLLPSIIGRLLIMDIFYKYYAKNENKDIIYKVYTERRSVSMNFWKERISRRQLIKSAVAATAAATAVPNLISAGYTPFKSDSLDVWTCGGLSEAFLQINDLYEAKTGHNIQYTGAFAGALGKALLTLKGQTEVFGARGLELAQNMRKKGISLGFKPLCFTDYVIAVPKGNPAGIRDLKDLSEPGVRVMLPLGASPPGSASVQGILKKSGLTDPIMQNMTVNETCVIKMLCGLIEGKGDVSIIEKRLTTHARFKDKIEYMPIEPKFIPPAPLTFTINIMKYVQDKKLADDYADFVRSEEGQSILEKGGFTSVHSARGLDLIERFGVKDVQ</sequence>
<keyword evidence="2" id="KW-1185">Reference proteome</keyword>
<dbReference type="PANTHER" id="PTHR30632:SF0">
    <property type="entry name" value="SULFATE-BINDING PROTEIN"/>
    <property type="match status" value="1"/>
</dbReference>
<dbReference type="STRING" id="861450.HMPREF0080_01771"/>
<comment type="caution">
    <text evidence="1">The sequence shown here is derived from an EMBL/GenBank/DDBJ whole genome shotgun (WGS) entry which is preliminary data.</text>
</comment>
<proteinExistence type="predicted"/>
<dbReference type="PANTHER" id="PTHR30632">
    <property type="entry name" value="MOLYBDATE-BINDING PERIPLASMIC PROTEIN"/>
    <property type="match status" value="1"/>
</dbReference>
<dbReference type="AlphaFoldDB" id="G9YJC2"/>
<protein>
    <submittedName>
        <fullName evidence="1">Tat pathway signal sequence domain protein</fullName>
    </submittedName>
</protein>
<dbReference type="GO" id="GO:0015689">
    <property type="term" value="P:molybdate ion transport"/>
    <property type="evidence" value="ECO:0007669"/>
    <property type="project" value="TreeGrafter"/>
</dbReference>
<organism evidence="1 2">
    <name type="scientific">Anaeroglobus geminatus F0357</name>
    <dbReference type="NCBI Taxonomy" id="861450"/>
    <lineage>
        <taxon>Bacteria</taxon>
        <taxon>Bacillati</taxon>
        <taxon>Bacillota</taxon>
        <taxon>Negativicutes</taxon>
        <taxon>Veillonellales</taxon>
        <taxon>Veillonellaceae</taxon>
        <taxon>Anaeroglobus</taxon>
    </lineage>
</organism>
<accession>G9YJC2</accession>
<dbReference type="PATRIC" id="fig|861450.3.peg.1636"/>
<dbReference type="eggNOG" id="COG0725">
    <property type="taxonomic scope" value="Bacteria"/>
</dbReference>
<evidence type="ECO:0000313" key="1">
    <source>
        <dbReference type="EMBL" id="EHM38639.1"/>
    </source>
</evidence>
<dbReference type="Pfam" id="PF13531">
    <property type="entry name" value="SBP_bac_11"/>
    <property type="match status" value="1"/>
</dbReference>
<name>G9YJC2_9FIRM</name>
<dbReference type="EMBL" id="AGCJ01000076">
    <property type="protein sequence ID" value="EHM38639.1"/>
    <property type="molecule type" value="Genomic_DNA"/>
</dbReference>
<dbReference type="Proteomes" id="UP000005481">
    <property type="component" value="Unassembled WGS sequence"/>
</dbReference>
<gene>
    <name evidence="1" type="ORF">HMPREF0080_01771</name>
</gene>
<dbReference type="HOGENOM" id="CLU_065520_2_2_9"/>
<reference evidence="1 2" key="1">
    <citation type="submission" date="2011-08" db="EMBL/GenBank/DDBJ databases">
        <authorList>
            <person name="Weinstock G."/>
            <person name="Sodergren E."/>
            <person name="Clifton S."/>
            <person name="Fulton L."/>
            <person name="Fulton B."/>
            <person name="Courtney L."/>
            <person name="Fronick C."/>
            <person name="Harrison M."/>
            <person name="Strong C."/>
            <person name="Farmer C."/>
            <person name="Delahaunty K."/>
            <person name="Markovic C."/>
            <person name="Hall O."/>
            <person name="Minx P."/>
            <person name="Tomlinson C."/>
            <person name="Mitreva M."/>
            <person name="Hou S."/>
            <person name="Chen J."/>
            <person name="Wollam A."/>
            <person name="Pepin K.H."/>
            <person name="Johnson M."/>
            <person name="Bhonagiri V."/>
            <person name="Zhang X."/>
            <person name="Suruliraj S."/>
            <person name="Warren W."/>
            <person name="Chinwalla A."/>
            <person name="Mardis E.R."/>
            <person name="Wilson R.K."/>
        </authorList>
    </citation>
    <scope>NUCLEOTIDE SEQUENCE [LARGE SCALE GENOMIC DNA]</scope>
    <source>
        <strain evidence="1 2">F0357</strain>
    </source>
</reference>
<dbReference type="Gene3D" id="3.40.190.10">
    <property type="entry name" value="Periplasmic binding protein-like II"/>
    <property type="match status" value="2"/>
</dbReference>
<dbReference type="InterPro" id="IPR050682">
    <property type="entry name" value="ModA/WtpA"/>
</dbReference>
<dbReference type="GO" id="GO:0030973">
    <property type="term" value="F:molybdate ion binding"/>
    <property type="evidence" value="ECO:0007669"/>
    <property type="project" value="TreeGrafter"/>
</dbReference>
<evidence type="ECO:0000313" key="2">
    <source>
        <dbReference type="Proteomes" id="UP000005481"/>
    </source>
</evidence>
<dbReference type="SUPFAM" id="SSF53850">
    <property type="entry name" value="Periplasmic binding protein-like II"/>
    <property type="match status" value="1"/>
</dbReference>